<gene>
    <name evidence="2" type="ORF">Tco_0978580</name>
</gene>
<feature type="compositionally biased region" description="Pro residues" evidence="1">
    <location>
        <begin position="385"/>
        <end position="401"/>
    </location>
</feature>
<dbReference type="EMBL" id="BQNB010016494">
    <property type="protein sequence ID" value="GJT52423.1"/>
    <property type="molecule type" value="Genomic_DNA"/>
</dbReference>
<feature type="compositionally biased region" description="Basic and acidic residues" evidence="1">
    <location>
        <begin position="364"/>
        <end position="383"/>
    </location>
</feature>
<reference evidence="2" key="1">
    <citation type="journal article" date="2022" name="Int. J. Mol. Sci.">
        <title>Draft Genome of Tanacetum Coccineum: Genomic Comparison of Closely Related Tanacetum-Family Plants.</title>
        <authorList>
            <person name="Yamashiro T."/>
            <person name="Shiraishi A."/>
            <person name="Nakayama K."/>
            <person name="Satake H."/>
        </authorList>
    </citation>
    <scope>NUCLEOTIDE SEQUENCE</scope>
</reference>
<accession>A0ABQ5ENA5</accession>
<feature type="region of interest" description="Disordered" evidence="1">
    <location>
        <begin position="364"/>
        <end position="429"/>
    </location>
</feature>
<evidence type="ECO:0000313" key="2">
    <source>
        <dbReference type="EMBL" id="GJT52423.1"/>
    </source>
</evidence>
<comment type="caution">
    <text evidence="2">The sequence shown here is derived from an EMBL/GenBank/DDBJ whole genome shotgun (WGS) entry which is preliminary data.</text>
</comment>
<evidence type="ECO:0000256" key="1">
    <source>
        <dbReference type="SAM" id="MobiDB-lite"/>
    </source>
</evidence>
<organism evidence="2 3">
    <name type="scientific">Tanacetum coccineum</name>
    <dbReference type="NCBI Taxonomy" id="301880"/>
    <lineage>
        <taxon>Eukaryota</taxon>
        <taxon>Viridiplantae</taxon>
        <taxon>Streptophyta</taxon>
        <taxon>Embryophyta</taxon>
        <taxon>Tracheophyta</taxon>
        <taxon>Spermatophyta</taxon>
        <taxon>Magnoliopsida</taxon>
        <taxon>eudicotyledons</taxon>
        <taxon>Gunneridae</taxon>
        <taxon>Pentapetalae</taxon>
        <taxon>asterids</taxon>
        <taxon>campanulids</taxon>
        <taxon>Asterales</taxon>
        <taxon>Asteraceae</taxon>
        <taxon>Asteroideae</taxon>
        <taxon>Anthemideae</taxon>
        <taxon>Anthemidinae</taxon>
        <taxon>Tanacetum</taxon>
    </lineage>
</organism>
<dbReference type="Proteomes" id="UP001151760">
    <property type="component" value="Unassembled WGS sequence"/>
</dbReference>
<proteinExistence type="predicted"/>
<name>A0ABQ5ENA5_9ASTR</name>
<feature type="region of interest" description="Disordered" evidence="1">
    <location>
        <begin position="94"/>
        <end position="174"/>
    </location>
</feature>
<protein>
    <submittedName>
        <fullName evidence="2">Uncharacterized protein</fullName>
    </submittedName>
</protein>
<keyword evidence="3" id="KW-1185">Reference proteome</keyword>
<evidence type="ECO:0000313" key="3">
    <source>
        <dbReference type="Proteomes" id="UP001151760"/>
    </source>
</evidence>
<feature type="compositionally biased region" description="Basic residues" evidence="1">
    <location>
        <begin position="104"/>
        <end position="115"/>
    </location>
</feature>
<sequence length="621" mass="69041">MEGTATIINHLPLMGKTSAFERPRALVLQILWGVVKKANIDYAERIWEEFTQYVGWHILNTLIFEDIRSAPYYPEYVAKVTKYQRYLAGEVVSDDEAPAPKPGKGAKPKTPRKRKEAGYGTTRAPISSAKRALVVSESESDNEASREGQAGSDPGKLVEGQARSDPGVAADSRIQPSHVVHAGPNLEHMNLEVSDTSPQPNPEQMDEEFTTTIYPSVQENLKLPTEGEVRLEEPASSNGTLSSLQNLDKDLSFTNQFLAEKSQPDEPEKTNNETEVQSMVTVPIHQDTSRGGGGTTQALEERLDKQGHIMYQLENNDLSGMIKEQTKEYMRTKRLTEKLKKRAIEVHGGLNEALNHLILRDESEQFDADKSEERKKMKSKQDSPKTPPGSPPPPPPPPPPSGASGAFGTTRASNSAQDPLPPPPSSKHPIRCLDNDNLLFELCLLFPEDVFLHEESDFAALDMVSDDEDIGSRHIPRVDLKQDWFKPLSEDERPATPEPACYVPPPENSLLSQTGDIGVFIDWFCKKSSWRNGHMLLTNQVDGQYFSGITSQTIPLGGPQCPRHGFRQSSSSKETWLIYDFCSKVTELRGNHKDEKLLFIPPMMSGSNSWFQIRCGQKAGA</sequence>
<reference evidence="2" key="2">
    <citation type="submission" date="2022-01" db="EMBL/GenBank/DDBJ databases">
        <authorList>
            <person name="Yamashiro T."/>
            <person name="Shiraishi A."/>
            <person name="Satake H."/>
            <person name="Nakayama K."/>
        </authorList>
    </citation>
    <scope>NUCLEOTIDE SEQUENCE</scope>
</reference>